<proteinExistence type="predicted"/>
<reference evidence="5" key="1">
    <citation type="submission" date="2023-01" db="EMBL/GenBank/DDBJ databases">
        <title>The growth and conidiation of Purpureocillium lavendulum are regulated by nitrogen source and histone H3K14 acetylation.</title>
        <authorList>
            <person name="Tang P."/>
            <person name="Han J."/>
            <person name="Zhang C."/>
            <person name="Tang P."/>
            <person name="Qi F."/>
            <person name="Zhang K."/>
            <person name="Liang L."/>
        </authorList>
    </citation>
    <scope>NUCLEOTIDE SEQUENCE</scope>
    <source>
        <strain evidence="5">YMF1.00683</strain>
    </source>
</reference>
<keyword evidence="2 3" id="KW-0040">ANK repeat</keyword>
<sequence>MPRTARRRRTSPPPSRPQPSRPPPLLTIPPELKFMIMDYMSSDTVSKTCRIHPIWHDIAEYYLYSKDIARESPTAILWASWGGEEDPTGSYVVNLKVLNRFREQVTFRFANEPDTVKAMKIMEFIKLKVNAVHVHSDGTFATALHFAAARGRLAVVRDLLQYGADVDAKSSGVQAFKSLRLLPTDVDHDSKVIGRLRCQIRPELTRAQWLPLMAPLLLQHYDVAQALLDRKASPILSQPAITAFHVMAATPDDDFHDGYSETGETCRRRRCMSPTGDRTNCCRTRELYLQFFDTATDHLNVPLPNELCMPLHLAVKHGNELVFDKLIEHGADPNRGNVEGFTPLHEAVDGCRAELMSPWRREVWRKYIDRLLDEGANPNALSVRVGKETPLMCVLPVWAVPWTAPHAKDMAAILNTLIDRGADPNMRAHRGRTVIHVLDNLMRACIDFRTRRYDGMPITKFLKILCGRGGDINSICPPGNTTLLGQLISGATDTAVAPPNIRPKRQWEKFKMYLRLLLKRGARVCDAEAGAIFWIWLRTPWLRNCGFDAVDQCHARLSQDVVNAAYLFCVEQQDVKLWNAIASGPSARLPAPTNGSLLVMKALKECKQEFFRVVRDNVSFDPEYTTRCDDTYLHVIVQKARVFGYTRLSTALDDARFFVERGTMVSALDMGGKNAIQCLREHGDDFATDLRLYLLDERDRQLGQY</sequence>
<gene>
    <name evidence="5" type="ORF">O9K51_06778</name>
</gene>
<dbReference type="AlphaFoldDB" id="A0AB34FSA8"/>
<comment type="caution">
    <text evidence="5">The sequence shown here is derived from an EMBL/GenBank/DDBJ whole genome shotgun (WGS) entry which is preliminary data.</text>
</comment>
<feature type="compositionally biased region" description="Basic residues" evidence="4">
    <location>
        <begin position="1"/>
        <end position="10"/>
    </location>
</feature>
<dbReference type="Pfam" id="PF13637">
    <property type="entry name" value="Ank_4"/>
    <property type="match status" value="1"/>
</dbReference>
<dbReference type="EMBL" id="JAQHRD010000005">
    <property type="protein sequence ID" value="KAJ6440985.1"/>
    <property type="molecule type" value="Genomic_DNA"/>
</dbReference>
<evidence type="ECO:0000256" key="1">
    <source>
        <dbReference type="ARBA" id="ARBA00022737"/>
    </source>
</evidence>
<evidence type="ECO:0000256" key="2">
    <source>
        <dbReference type="ARBA" id="ARBA00023043"/>
    </source>
</evidence>
<keyword evidence="1" id="KW-0677">Repeat</keyword>
<dbReference type="PROSITE" id="PS50088">
    <property type="entry name" value="ANK_REPEAT"/>
    <property type="match status" value="2"/>
</dbReference>
<evidence type="ECO:0000256" key="3">
    <source>
        <dbReference type="PROSITE-ProRule" id="PRU00023"/>
    </source>
</evidence>
<dbReference type="SMART" id="SM00248">
    <property type="entry name" value="ANK"/>
    <property type="match status" value="4"/>
</dbReference>
<accession>A0AB34FSA8</accession>
<evidence type="ECO:0000313" key="6">
    <source>
        <dbReference type="Proteomes" id="UP001163105"/>
    </source>
</evidence>
<feature type="repeat" description="ANK" evidence="3">
    <location>
        <begin position="139"/>
        <end position="171"/>
    </location>
</feature>
<dbReference type="InterPro" id="IPR002110">
    <property type="entry name" value="Ankyrin_rpt"/>
</dbReference>
<evidence type="ECO:0000313" key="5">
    <source>
        <dbReference type="EMBL" id="KAJ6440985.1"/>
    </source>
</evidence>
<dbReference type="PANTHER" id="PTHR24198:SF165">
    <property type="entry name" value="ANKYRIN REPEAT-CONTAINING PROTEIN-RELATED"/>
    <property type="match status" value="1"/>
</dbReference>
<dbReference type="PROSITE" id="PS50297">
    <property type="entry name" value="ANK_REP_REGION"/>
    <property type="match status" value="2"/>
</dbReference>
<feature type="compositionally biased region" description="Pro residues" evidence="4">
    <location>
        <begin position="11"/>
        <end position="25"/>
    </location>
</feature>
<feature type="region of interest" description="Disordered" evidence="4">
    <location>
        <begin position="1"/>
        <end position="25"/>
    </location>
</feature>
<name>A0AB34FSA8_9HYPO</name>
<dbReference type="Proteomes" id="UP001163105">
    <property type="component" value="Unassembled WGS sequence"/>
</dbReference>
<dbReference type="Pfam" id="PF00023">
    <property type="entry name" value="Ank"/>
    <property type="match status" value="1"/>
</dbReference>
<organism evidence="5 6">
    <name type="scientific">Purpureocillium lavendulum</name>
    <dbReference type="NCBI Taxonomy" id="1247861"/>
    <lineage>
        <taxon>Eukaryota</taxon>
        <taxon>Fungi</taxon>
        <taxon>Dikarya</taxon>
        <taxon>Ascomycota</taxon>
        <taxon>Pezizomycotina</taxon>
        <taxon>Sordariomycetes</taxon>
        <taxon>Hypocreomycetidae</taxon>
        <taxon>Hypocreales</taxon>
        <taxon>Ophiocordycipitaceae</taxon>
        <taxon>Purpureocillium</taxon>
    </lineage>
</organism>
<feature type="repeat" description="ANK" evidence="3">
    <location>
        <begin position="310"/>
        <end position="338"/>
    </location>
</feature>
<dbReference type="PANTHER" id="PTHR24198">
    <property type="entry name" value="ANKYRIN REPEAT AND PROTEIN KINASE DOMAIN-CONTAINING PROTEIN"/>
    <property type="match status" value="1"/>
</dbReference>
<dbReference type="SUPFAM" id="SSF48403">
    <property type="entry name" value="Ankyrin repeat"/>
    <property type="match status" value="1"/>
</dbReference>
<protein>
    <submittedName>
        <fullName evidence="5">Ankyrin repeat-containing protein</fullName>
    </submittedName>
</protein>
<dbReference type="Gene3D" id="1.25.40.20">
    <property type="entry name" value="Ankyrin repeat-containing domain"/>
    <property type="match status" value="3"/>
</dbReference>
<evidence type="ECO:0000256" key="4">
    <source>
        <dbReference type="SAM" id="MobiDB-lite"/>
    </source>
</evidence>
<dbReference type="InterPro" id="IPR036770">
    <property type="entry name" value="Ankyrin_rpt-contain_sf"/>
</dbReference>
<keyword evidence="6" id="KW-1185">Reference proteome</keyword>